<keyword evidence="1" id="KW-1133">Transmembrane helix</keyword>
<feature type="transmembrane region" description="Helical" evidence="1">
    <location>
        <begin position="121"/>
        <end position="143"/>
    </location>
</feature>
<keyword evidence="1" id="KW-0472">Membrane</keyword>
<dbReference type="AlphaFoldDB" id="A0A455SLB0"/>
<evidence type="ECO:0000313" key="2">
    <source>
        <dbReference type="EMBL" id="BBH89243.1"/>
    </source>
</evidence>
<protein>
    <recommendedName>
        <fullName evidence="3">Phosphatidic acid phosphatase type 2/haloperoxidase domain-containing protein</fullName>
    </recommendedName>
</protein>
<keyword evidence="1" id="KW-0812">Transmembrane</keyword>
<proteinExistence type="predicted"/>
<feature type="transmembrane region" description="Helical" evidence="1">
    <location>
        <begin position="155"/>
        <end position="177"/>
    </location>
</feature>
<evidence type="ECO:0008006" key="3">
    <source>
        <dbReference type="Google" id="ProtNLM"/>
    </source>
</evidence>
<feature type="transmembrane region" description="Helical" evidence="1">
    <location>
        <begin position="56"/>
        <end position="77"/>
    </location>
</feature>
<feature type="transmembrane region" description="Helical" evidence="1">
    <location>
        <begin position="27"/>
        <end position="50"/>
    </location>
</feature>
<gene>
    <name evidence="2" type="ORF">KTC_39940</name>
</gene>
<feature type="transmembrane region" description="Helical" evidence="1">
    <location>
        <begin position="98"/>
        <end position="115"/>
    </location>
</feature>
<feature type="transmembrane region" description="Helical" evidence="1">
    <location>
        <begin position="189"/>
        <end position="210"/>
    </location>
</feature>
<reference evidence="2" key="1">
    <citation type="submission" date="2018-12" db="EMBL/GenBank/DDBJ databases">
        <title>Novel natural products biosynthetic potential of the class Ktedonobacteria.</title>
        <authorList>
            <person name="Zheng Y."/>
            <person name="Saitou A."/>
            <person name="Wang C.M."/>
            <person name="Toyoda A."/>
            <person name="Minakuchi Y."/>
            <person name="Sekiguchi Y."/>
            <person name="Ueda K."/>
            <person name="Takano H."/>
            <person name="Sakai Y."/>
            <person name="Yokota A."/>
            <person name="Yabe S."/>
        </authorList>
    </citation>
    <scope>NUCLEOTIDE SEQUENCE</scope>
    <source>
        <strain evidence="2">COM3</strain>
    </source>
</reference>
<accession>A0A455SLB0</accession>
<dbReference type="Gene3D" id="1.20.144.10">
    <property type="entry name" value="Phosphatidic acid phosphatase type 2/haloperoxidase"/>
    <property type="match status" value="1"/>
</dbReference>
<dbReference type="EMBL" id="AP019376">
    <property type="protein sequence ID" value="BBH89243.1"/>
    <property type="molecule type" value="Genomic_DNA"/>
</dbReference>
<sequence length="212" mass="22776">MREQPLTLDKNTPLATSQLPHIRIARYLSAILSPIVISIPAVFLVALSQAANQYTALGYTALTLFFLSVGPMIYIAIGVKMGKLSDLDVSKRSQRTGPFLFGLSSALLGLIALALTRAPRALQSVLLATIIIGVILLIITAWWKISMHAASLSGALTILTIIYGAICLPAYVLLLLVCWSRVVLRRHTTGQVIAGSIAGVLLPWLLLTCIGF</sequence>
<organism evidence="2">
    <name type="scientific">Thermosporothrix sp. COM3</name>
    <dbReference type="NCBI Taxonomy" id="2490863"/>
    <lineage>
        <taxon>Bacteria</taxon>
        <taxon>Bacillati</taxon>
        <taxon>Chloroflexota</taxon>
        <taxon>Ktedonobacteria</taxon>
        <taxon>Ktedonobacterales</taxon>
        <taxon>Thermosporotrichaceae</taxon>
        <taxon>Thermosporothrix</taxon>
    </lineage>
</organism>
<evidence type="ECO:0000256" key="1">
    <source>
        <dbReference type="SAM" id="Phobius"/>
    </source>
</evidence>
<name>A0A455SLB0_9CHLR</name>